<gene>
    <name evidence="5" type="ORF">KK103_14775</name>
</gene>
<proteinExistence type="predicted"/>
<feature type="transmembrane region" description="Helical" evidence="3">
    <location>
        <begin position="49"/>
        <end position="68"/>
    </location>
</feature>
<evidence type="ECO:0000259" key="4">
    <source>
        <dbReference type="Pfam" id="PF16729"/>
    </source>
</evidence>
<dbReference type="AlphaFoldDB" id="A0A9Q2W844"/>
<dbReference type="Proteomes" id="UP000709437">
    <property type="component" value="Unassembled WGS sequence"/>
</dbReference>
<evidence type="ECO:0000313" key="5">
    <source>
        <dbReference type="EMBL" id="MBT1543029.1"/>
    </source>
</evidence>
<keyword evidence="3" id="KW-1133">Transmembrane helix</keyword>
<feature type="compositionally biased region" description="Polar residues" evidence="2">
    <location>
        <begin position="1"/>
        <end position="14"/>
    </location>
</feature>
<organism evidence="5 6">
    <name type="scientific">Curtobacterium flaccumfaciens pv. flaccumfaciens</name>
    <dbReference type="NCBI Taxonomy" id="138532"/>
    <lineage>
        <taxon>Bacteria</taxon>
        <taxon>Bacillati</taxon>
        <taxon>Actinomycetota</taxon>
        <taxon>Actinomycetes</taxon>
        <taxon>Micrococcales</taxon>
        <taxon>Microbacteriaceae</taxon>
        <taxon>Curtobacterium</taxon>
    </lineage>
</organism>
<dbReference type="InterPro" id="IPR029050">
    <property type="entry name" value="Immunoprotect_excell_Ig-like"/>
</dbReference>
<dbReference type="EMBL" id="JAHEWX010000022">
    <property type="protein sequence ID" value="MBT1543029.1"/>
    <property type="molecule type" value="Genomic_DNA"/>
</dbReference>
<evidence type="ECO:0000313" key="6">
    <source>
        <dbReference type="Proteomes" id="UP000709437"/>
    </source>
</evidence>
<keyword evidence="3" id="KW-0472">Membrane</keyword>
<evidence type="ECO:0000256" key="1">
    <source>
        <dbReference type="ARBA" id="ARBA00022729"/>
    </source>
</evidence>
<evidence type="ECO:0000256" key="3">
    <source>
        <dbReference type="SAM" id="Phobius"/>
    </source>
</evidence>
<feature type="transmembrane region" description="Helical" evidence="3">
    <location>
        <begin position="75"/>
        <end position="100"/>
    </location>
</feature>
<reference evidence="5" key="1">
    <citation type="submission" date="2021-05" db="EMBL/GenBank/DDBJ databases">
        <title>Whole genome sequence of Curtobacterium flaccumfaciens pv. flaccumfaciens strain CFBP 3417.</title>
        <authorList>
            <person name="Osdaghi E."/>
            <person name="Taghouti G."/>
            <person name="Portier P."/>
            <person name="Fazliarab A."/>
            <person name="Taghavi S.M."/>
            <person name="Briand M."/>
            <person name="Le-Saux M."/>
            <person name="Jacques M.-A."/>
        </authorList>
    </citation>
    <scope>NUCLEOTIDE SEQUENCE</scope>
    <source>
        <strain evidence="5">CFBP 3417</strain>
    </source>
</reference>
<dbReference type="InterPro" id="IPR031989">
    <property type="entry name" value="DUF5067"/>
</dbReference>
<feature type="domain" description="DUF5067" evidence="4">
    <location>
        <begin position="120"/>
        <end position="249"/>
    </location>
</feature>
<accession>A0A9Q2W844</accession>
<name>A0A9Q2W844_9MICO</name>
<dbReference type="RefSeq" id="WP_206647639.1">
    <property type="nucleotide sequence ID" value="NZ_CP041260.1"/>
</dbReference>
<dbReference type="Gene3D" id="2.60.40.1240">
    <property type="match status" value="1"/>
</dbReference>
<keyword evidence="1" id="KW-0732">Signal</keyword>
<sequence>MSDTPYSAATQQPSAPMPPQRAAGNGFGIASLVLGILTMAGFAVPVLNYVTIATGVVGVILGIVGLVIKFRPRKAAVAGVILSGLGLVLSIILVVVYAAVFTGAAEAISKETVPPAGKPSASAPADAATASFKDGVLLTSKMKIEITSHRVIPVGQPGNEYGEKPVIAFVYNTTNLTNESLDPSLAWIGTFEAYQDTNPNAVNKLNVGSTPGDQYLDSQSEAIKEGGTVENAVAYELDDETTPVKLTAKETLISDELGSEMYNLK</sequence>
<dbReference type="Pfam" id="PF16729">
    <property type="entry name" value="DUF5067"/>
    <property type="match status" value="1"/>
</dbReference>
<protein>
    <submittedName>
        <fullName evidence="5">DUF308 domain-containing protein</fullName>
    </submittedName>
</protein>
<feature type="transmembrane region" description="Helical" evidence="3">
    <location>
        <begin position="22"/>
        <end position="43"/>
    </location>
</feature>
<evidence type="ECO:0000256" key="2">
    <source>
        <dbReference type="SAM" id="MobiDB-lite"/>
    </source>
</evidence>
<keyword evidence="3" id="KW-0812">Transmembrane</keyword>
<comment type="caution">
    <text evidence="5">The sequence shown here is derived from an EMBL/GenBank/DDBJ whole genome shotgun (WGS) entry which is preliminary data.</text>
</comment>
<feature type="region of interest" description="Disordered" evidence="2">
    <location>
        <begin position="1"/>
        <end position="20"/>
    </location>
</feature>